<dbReference type="PROSITE" id="PS00543">
    <property type="entry name" value="HLYD_FAMILY"/>
    <property type="match status" value="1"/>
</dbReference>
<organism evidence="13 14">
    <name type="scientific">Methylotenera mobilis (strain JLW8 / ATCC BAA-1282 / DSM 17540)</name>
    <dbReference type="NCBI Taxonomy" id="583345"/>
    <lineage>
        <taxon>Bacteria</taxon>
        <taxon>Pseudomonadati</taxon>
        <taxon>Pseudomonadota</taxon>
        <taxon>Betaproteobacteria</taxon>
        <taxon>Nitrosomonadales</taxon>
        <taxon>Methylophilaceae</taxon>
        <taxon>Methylotenera</taxon>
    </lineage>
</organism>
<evidence type="ECO:0000313" key="14">
    <source>
        <dbReference type="Proteomes" id="UP000002742"/>
    </source>
</evidence>
<comment type="similarity">
    <text evidence="2 9">Belongs to the membrane fusion protein (MFP) (TC 8.A.1) family.</text>
</comment>
<dbReference type="RefSeq" id="WP_015831726.1">
    <property type="nucleotide sequence ID" value="NC_012968.1"/>
</dbReference>
<dbReference type="EMBL" id="CP001672">
    <property type="protein sequence ID" value="ACT47689.1"/>
    <property type="molecule type" value="Genomic_DNA"/>
</dbReference>
<keyword evidence="5 9" id="KW-0997">Cell inner membrane</keyword>
<dbReference type="GO" id="GO:0009306">
    <property type="term" value="P:protein secretion"/>
    <property type="evidence" value="ECO:0007669"/>
    <property type="project" value="InterPro"/>
</dbReference>
<gene>
    <name evidence="13" type="ordered locus">Mmol_0779</name>
</gene>
<dbReference type="AlphaFoldDB" id="C6WUU0"/>
<evidence type="ECO:0000256" key="3">
    <source>
        <dbReference type="ARBA" id="ARBA00022448"/>
    </source>
</evidence>
<dbReference type="NCBIfam" id="TIGR01843">
    <property type="entry name" value="type_I_hlyD"/>
    <property type="match status" value="1"/>
</dbReference>
<keyword evidence="4 9" id="KW-1003">Cell membrane</keyword>
<dbReference type="STRING" id="583345.Mmol_0779"/>
<dbReference type="InterPro" id="IPR058781">
    <property type="entry name" value="HH_AprE-like"/>
</dbReference>
<keyword evidence="8 9" id="KW-0472">Membrane</keyword>
<evidence type="ECO:0000256" key="9">
    <source>
        <dbReference type="RuleBase" id="RU365093"/>
    </source>
</evidence>
<proteinExistence type="inferred from homology"/>
<dbReference type="InterPro" id="IPR058982">
    <property type="entry name" value="Beta-barrel_AprE"/>
</dbReference>
<feature type="domain" description="AprE-like beta-barrel" evidence="12">
    <location>
        <begin position="361"/>
        <end position="447"/>
    </location>
</feature>
<dbReference type="HOGENOM" id="CLU_023976_8_0_4"/>
<keyword evidence="6 9" id="KW-0812">Transmembrane</keyword>
<evidence type="ECO:0000259" key="12">
    <source>
        <dbReference type="Pfam" id="PF26002"/>
    </source>
</evidence>
<dbReference type="Gene3D" id="2.40.30.170">
    <property type="match status" value="1"/>
</dbReference>
<reference evidence="14" key="1">
    <citation type="submission" date="2009-07" db="EMBL/GenBank/DDBJ databases">
        <title>Complete sequence of Methylotenera mobilis JLW8.</title>
        <authorList>
            <consortium name="US DOE Joint Genome Institute"/>
            <person name="Lucas S."/>
            <person name="Copeland A."/>
            <person name="Lapidus A."/>
            <person name="Glavina del Rio T."/>
            <person name="Tice H."/>
            <person name="Bruce D."/>
            <person name="Goodwin L."/>
            <person name="Pitluck S."/>
            <person name="LaButti K.M."/>
            <person name="Clum A."/>
            <person name="Larimer F."/>
            <person name="Land M."/>
            <person name="Hauser L."/>
            <person name="Kyrpides N."/>
            <person name="Mikhailova N."/>
            <person name="Kayluzhnaya M."/>
            <person name="Chistoserdova L."/>
        </authorList>
    </citation>
    <scope>NUCLEOTIDE SEQUENCE [LARGE SCALE GENOMIC DNA]</scope>
    <source>
        <strain evidence="14">JLW8 / ATCC BAA-1282 / DSM 17540</strain>
    </source>
</reference>
<dbReference type="PANTHER" id="PTHR30386">
    <property type="entry name" value="MEMBRANE FUSION SUBUNIT OF EMRAB-TOLC MULTIDRUG EFFLUX PUMP"/>
    <property type="match status" value="1"/>
</dbReference>
<accession>C6WUU0</accession>
<keyword evidence="3 9" id="KW-0813">Transport</keyword>
<evidence type="ECO:0000256" key="4">
    <source>
        <dbReference type="ARBA" id="ARBA00022475"/>
    </source>
</evidence>
<evidence type="ECO:0000259" key="11">
    <source>
        <dbReference type="Pfam" id="PF25994"/>
    </source>
</evidence>
<reference evidence="13 14" key="2">
    <citation type="journal article" date="2011" name="J. Bacteriol.">
        <title>Genomes of three methylotrophs from a single niche uncover genetic and metabolic divergence of Methylophilaceae.</title>
        <authorList>
            <person name="Lapidus A."/>
            <person name="Clum A."/>
            <person name="Labutti K."/>
            <person name="Kaluzhnaya M.G."/>
            <person name="Lim S."/>
            <person name="Beck D.A."/>
            <person name="Glavina Del Rio T."/>
            <person name="Nolan M."/>
            <person name="Mavromatis K."/>
            <person name="Huntemann M."/>
            <person name="Lucas S."/>
            <person name="Lidstrom M.E."/>
            <person name="Ivanova N."/>
            <person name="Chistoserdova L."/>
        </authorList>
    </citation>
    <scope>NUCLEOTIDE SEQUENCE [LARGE SCALE GENOMIC DNA]</scope>
    <source>
        <strain evidence="14">JLW8 / ATCC BAA-1282 / DSM 17540</strain>
    </source>
</reference>
<dbReference type="Gene3D" id="2.40.50.100">
    <property type="match status" value="1"/>
</dbReference>
<evidence type="ECO:0000256" key="7">
    <source>
        <dbReference type="ARBA" id="ARBA00022989"/>
    </source>
</evidence>
<protein>
    <recommendedName>
        <fullName evidence="9">Membrane fusion protein (MFP) family protein</fullName>
    </recommendedName>
</protein>
<sequence>MSEDLFKKLGTINHFLKSQTWLTKPIYYFLDKWTPTETKEDLPWHEEADLVILEQTPIRARLLLYSIAAMLLLLVLWAFFAKVDEVVRGDGRVIPSKQVQVIQSLDGGIVSEILVSEGEAVAVGTPLIRIDETRAVSSLRENQSQYLAYLAKQYRLRALAEGTSFNPPDEVRKQVPETYDQEYALYNSSKDELTSAIAIARDQMVQREKELLEVQFRKEIAEKNYESSKRELAANKPLLASGAVSEIDILKLERETNKAKGDIDQARAQIGRIESAIGEAKRKVSEVQQNFQSKVRTELNDITARLNSVSEVSVSLKDKVNQSTLKSPVNGKVSRLFYNTVGGVIQPGKEVLEVVPTDDALILETKIQIKDIAFISLLQPAVVKLTAYDYTIYGALDAVVENISPDSIVDEKGNAYYVVRVRTLKSSLGKGLPIIPGMVAQVDIMTGKKTILSYLLKPVLKAKSYAFSER</sequence>
<dbReference type="OrthoDB" id="9775513at2"/>
<evidence type="ECO:0000256" key="6">
    <source>
        <dbReference type="ARBA" id="ARBA00022692"/>
    </source>
</evidence>
<dbReference type="InterPro" id="IPR050739">
    <property type="entry name" value="MFP"/>
</dbReference>
<name>C6WUU0_METML</name>
<keyword evidence="10" id="KW-0175">Coiled coil</keyword>
<feature type="coiled-coil region" evidence="10">
    <location>
        <begin position="249"/>
        <end position="290"/>
    </location>
</feature>
<dbReference type="Proteomes" id="UP000002742">
    <property type="component" value="Chromosome"/>
</dbReference>
<dbReference type="KEGG" id="mmb:Mmol_0779"/>
<feature type="domain" description="AprE-like long alpha-helical hairpin" evidence="11">
    <location>
        <begin position="137"/>
        <end position="318"/>
    </location>
</feature>
<evidence type="ECO:0000256" key="8">
    <source>
        <dbReference type="ARBA" id="ARBA00023136"/>
    </source>
</evidence>
<dbReference type="Pfam" id="PF26002">
    <property type="entry name" value="Beta-barrel_AprE"/>
    <property type="match status" value="1"/>
</dbReference>
<evidence type="ECO:0000256" key="5">
    <source>
        <dbReference type="ARBA" id="ARBA00022519"/>
    </source>
</evidence>
<dbReference type="PRINTS" id="PR01490">
    <property type="entry name" value="RTXTOXIND"/>
</dbReference>
<dbReference type="InterPro" id="IPR010129">
    <property type="entry name" value="T1SS_HlyD"/>
</dbReference>
<comment type="subcellular location">
    <subcellularLocation>
        <location evidence="1 9">Cell inner membrane</location>
        <topology evidence="1 9">Single-pass membrane protein</topology>
    </subcellularLocation>
</comment>
<evidence type="ECO:0000256" key="1">
    <source>
        <dbReference type="ARBA" id="ARBA00004377"/>
    </source>
</evidence>
<dbReference type="InterPro" id="IPR006144">
    <property type="entry name" value="Secretion_HlyD_CS"/>
</dbReference>
<keyword evidence="7 9" id="KW-1133">Transmembrane helix</keyword>
<evidence type="ECO:0000313" key="13">
    <source>
        <dbReference type="EMBL" id="ACT47689.1"/>
    </source>
</evidence>
<feature type="transmembrane region" description="Helical" evidence="9">
    <location>
        <begin position="62"/>
        <end position="80"/>
    </location>
</feature>
<dbReference type="GO" id="GO:0005886">
    <property type="term" value="C:plasma membrane"/>
    <property type="evidence" value="ECO:0007669"/>
    <property type="project" value="UniProtKB-SubCell"/>
</dbReference>
<dbReference type="eggNOG" id="COG0845">
    <property type="taxonomic scope" value="Bacteria"/>
</dbReference>
<dbReference type="Pfam" id="PF25994">
    <property type="entry name" value="HH_AprE"/>
    <property type="match status" value="1"/>
</dbReference>
<dbReference type="PANTHER" id="PTHR30386:SF26">
    <property type="entry name" value="TRANSPORT PROTEIN COMB"/>
    <property type="match status" value="1"/>
</dbReference>
<keyword evidence="14" id="KW-1185">Reference proteome</keyword>
<evidence type="ECO:0000256" key="10">
    <source>
        <dbReference type="SAM" id="Coils"/>
    </source>
</evidence>
<evidence type="ECO:0000256" key="2">
    <source>
        <dbReference type="ARBA" id="ARBA00009477"/>
    </source>
</evidence>